<sequence length="133" mass="15230">MDFNEAKRELKKLLKLTRPEHVGRLLQWVTSAEEVDSLLRDNRSVILENISEELRASLPPDAMFPSESFTYNKMQACARRTVHVDGFLFDENIVDSMCEEGTFSRNYCLQCGSTRTRGLGQDQDQGVWLGPED</sequence>
<accession>A0AAV2JI75</accession>
<reference evidence="1 2" key="1">
    <citation type="submission" date="2024-04" db="EMBL/GenBank/DDBJ databases">
        <authorList>
            <person name="Waldvogel A.-M."/>
            <person name="Schoenle A."/>
        </authorList>
    </citation>
    <scope>NUCLEOTIDE SEQUENCE [LARGE SCALE GENOMIC DNA]</scope>
</reference>
<dbReference type="AlphaFoldDB" id="A0AAV2JI75"/>
<evidence type="ECO:0000313" key="2">
    <source>
        <dbReference type="Proteomes" id="UP001497482"/>
    </source>
</evidence>
<name>A0AAV2JI75_KNICA</name>
<protein>
    <submittedName>
        <fullName evidence="1">Uncharacterized protein</fullName>
    </submittedName>
</protein>
<keyword evidence="2" id="KW-1185">Reference proteome</keyword>
<gene>
    <name evidence="1" type="ORF">KC01_LOCUS7010</name>
</gene>
<dbReference type="Proteomes" id="UP001497482">
    <property type="component" value="Chromosome 12"/>
</dbReference>
<proteinExistence type="predicted"/>
<organism evidence="1 2">
    <name type="scientific">Knipowitschia caucasica</name>
    <name type="common">Caucasian dwarf goby</name>
    <name type="synonym">Pomatoschistus caucasicus</name>
    <dbReference type="NCBI Taxonomy" id="637954"/>
    <lineage>
        <taxon>Eukaryota</taxon>
        <taxon>Metazoa</taxon>
        <taxon>Chordata</taxon>
        <taxon>Craniata</taxon>
        <taxon>Vertebrata</taxon>
        <taxon>Euteleostomi</taxon>
        <taxon>Actinopterygii</taxon>
        <taxon>Neopterygii</taxon>
        <taxon>Teleostei</taxon>
        <taxon>Neoteleostei</taxon>
        <taxon>Acanthomorphata</taxon>
        <taxon>Gobiaria</taxon>
        <taxon>Gobiiformes</taxon>
        <taxon>Gobioidei</taxon>
        <taxon>Gobiidae</taxon>
        <taxon>Gobiinae</taxon>
        <taxon>Knipowitschia</taxon>
    </lineage>
</organism>
<evidence type="ECO:0000313" key="1">
    <source>
        <dbReference type="EMBL" id="CAL1575430.1"/>
    </source>
</evidence>
<dbReference type="EMBL" id="OZ035834">
    <property type="protein sequence ID" value="CAL1575430.1"/>
    <property type="molecule type" value="Genomic_DNA"/>
</dbReference>